<accession>A0A0C2M6V0</accession>
<dbReference type="InterPro" id="IPR001680">
    <property type="entry name" value="WD40_rpt"/>
</dbReference>
<dbReference type="OrthoDB" id="27537at2759"/>
<keyword evidence="4" id="KW-0677">Repeat</keyword>
<dbReference type="PANTHER" id="PTHR19861:SF0">
    <property type="entry name" value="WD REPEAT-CONTAINING PROTEIN 82"/>
    <property type="match status" value="1"/>
</dbReference>
<dbReference type="SUPFAM" id="SSF50978">
    <property type="entry name" value="WD40 repeat-like"/>
    <property type="match status" value="1"/>
</dbReference>
<dbReference type="InterPro" id="IPR015943">
    <property type="entry name" value="WD40/YVTN_repeat-like_dom_sf"/>
</dbReference>
<dbReference type="PANTHER" id="PTHR19861">
    <property type="entry name" value="WD40 REPEAT PROTEIN SWD2"/>
    <property type="match status" value="1"/>
</dbReference>
<keyword evidence="8" id="KW-1185">Reference proteome</keyword>
<comment type="caution">
    <text evidence="7">The sequence shown here is derived from an EMBL/GenBank/DDBJ whole genome shotgun (WGS) entry which is preliminary data.</text>
</comment>
<sequence length="362" mass="41126">MMLTDPIFKAFYPAKLFKEHVLPINSIDYSDSGEFLITASGDDTFFVFDCVSGKKIKLIHSKKYGCENVRFTHSNSCVIHSSKDSGIIRYLSLHDNRYFEYFIGHSGKVLDLVMSPADDTFVSVSEDKSVRIWDLRSKNCQGFSQPNSPPSLVKMDPRGLIYAVSTLRKTILLYDLRSFDKGHFCEFSVPISSCYGPPDPPYIESSSITGFEFTPDGQRVVTLVINESEAVASILDSFDGRVYNCLSTSPPWAYLKAIKNPDICCQKMRINISITPDSRYLMTFIPSRKLECYLQAWKLENGQPISLYDPIVNKSTCQLAEIQDTPYHVCLTKFNPRFMMMATTCDHNLILWQPDQDKTFLG</sequence>
<name>A0A0C2M6V0_THEKT</name>
<proteinExistence type="inferred from homology"/>
<evidence type="ECO:0000313" key="8">
    <source>
        <dbReference type="Proteomes" id="UP000031668"/>
    </source>
</evidence>
<dbReference type="Proteomes" id="UP000031668">
    <property type="component" value="Unassembled WGS sequence"/>
</dbReference>
<dbReference type="SMART" id="SM00320">
    <property type="entry name" value="WD40"/>
    <property type="match status" value="3"/>
</dbReference>
<gene>
    <name evidence="7" type="ORF">RF11_08929</name>
</gene>
<dbReference type="PROSITE" id="PS50082">
    <property type="entry name" value="WD_REPEATS_2"/>
    <property type="match status" value="2"/>
</dbReference>
<dbReference type="Gene3D" id="2.130.10.10">
    <property type="entry name" value="YVTN repeat-like/Quinoprotein amine dehydrogenase"/>
    <property type="match status" value="1"/>
</dbReference>
<protein>
    <submittedName>
        <fullName evidence="7">WD repeat-containing protein 82</fullName>
    </submittedName>
</protein>
<dbReference type="GO" id="GO:0048188">
    <property type="term" value="C:Set1C/COMPASS complex"/>
    <property type="evidence" value="ECO:0007669"/>
    <property type="project" value="TreeGrafter"/>
</dbReference>
<dbReference type="EMBL" id="JWZT01004873">
    <property type="protein sequence ID" value="KII62755.1"/>
    <property type="molecule type" value="Genomic_DNA"/>
</dbReference>
<organism evidence="7 8">
    <name type="scientific">Thelohanellus kitauei</name>
    <name type="common">Myxosporean</name>
    <dbReference type="NCBI Taxonomy" id="669202"/>
    <lineage>
        <taxon>Eukaryota</taxon>
        <taxon>Metazoa</taxon>
        <taxon>Cnidaria</taxon>
        <taxon>Myxozoa</taxon>
        <taxon>Myxosporea</taxon>
        <taxon>Bivalvulida</taxon>
        <taxon>Platysporina</taxon>
        <taxon>Myxobolidae</taxon>
        <taxon>Thelohanellus</taxon>
    </lineage>
</organism>
<evidence type="ECO:0000256" key="6">
    <source>
        <dbReference type="PROSITE-ProRule" id="PRU00221"/>
    </source>
</evidence>
<dbReference type="Pfam" id="PF00400">
    <property type="entry name" value="WD40"/>
    <property type="match status" value="2"/>
</dbReference>
<feature type="repeat" description="WD" evidence="6">
    <location>
        <begin position="17"/>
        <end position="58"/>
    </location>
</feature>
<feature type="repeat" description="WD" evidence="6">
    <location>
        <begin position="102"/>
        <end position="137"/>
    </location>
</feature>
<evidence type="ECO:0000313" key="7">
    <source>
        <dbReference type="EMBL" id="KII62755.1"/>
    </source>
</evidence>
<comment type="similarity">
    <text evidence="2">Belongs to the WD repeat SWD2 family.</text>
</comment>
<evidence type="ECO:0000256" key="2">
    <source>
        <dbReference type="ARBA" id="ARBA00005616"/>
    </source>
</evidence>
<reference evidence="7 8" key="1">
    <citation type="journal article" date="2014" name="Genome Biol. Evol.">
        <title>The genome of the myxosporean Thelohanellus kitauei shows adaptations to nutrient acquisition within its fish host.</title>
        <authorList>
            <person name="Yang Y."/>
            <person name="Xiong J."/>
            <person name="Zhou Z."/>
            <person name="Huo F."/>
            <person name="Miao W."/>
            <person name="Ran C."/>
            <person name="Liu Y."/>
            <person name="Zhang J."/>
            <person name="Feng J."/>
            <person name="Wang M."/>
            <person name="Wang M."/>
            <person name="Wang L."/>
            <person name="Yao B."/>
        </authorList>
    </citation>
    <scope>NUCLEOTIDE SEQUENCE [LARGE SCALE GENOMIC DNA]</scope>
    <source>
        <strain evidence="7">Wuqing</strain>
    </source>
</reference>
<keyword evidence="3 6" id="KW-0853">WD repeat</keyword>
<evidence type="ECO:0000256" key="3">
    <source>
        <dbReference type="ARBA" id="ARBA00022574"/>
    </source>
</evidence>
<comment type="subcellular location">
    <subcellularLocation>
        <location evidence="1">Nucleus</location>
    </subcellularLocation>
</comment>
<dbReference type="OMA" id="KICVLNG"/>
<dbReference type="GO" id="GO:0016070">
    <property type="term" value="P:RNA metabolic process"/>
    <property type="evidence" value="ECO:0007669"/>
    <property type="project" value="UniProtKB-ARBA"/>
</dbReference>
<evidence type="ECO:0000256" key="1">
    <source>
        <dbReference type="ARBA" id="ARBA00004123"/>
    </source>
</evidence>
<evidence type="ECO:0000256" key="4">
    <source>
        <dbReference type="ARBA" id="ARBA00022737"/>
    </source>
</evidence>
<dbReference type="InterPro" id="IPR036322">
    <property type="entry name" value="WD40_repeat_dom_sf"/>
</dbReference>
<dbReference type="InterPro" id="IPR037867">
    <property type="entry name" value="Swd2/WDR82"/>
</dbReference>
<evidence type="ECO:0000256" key="5">
    <source>
        <dbReference type="ARBA" id="ARBA00023242"/>
    </source>
</evidence>
<dbReference type="GO" id="GO:0003682">
    <property type="term" value="F:chromatin binding"/>
    <property type="evidence" value="ECO:0007669"/>
    <property type="project" value="TreeGrafter"/>
</dbReference>
<dbReference type="AlphaFoldDB" id="A0A0C2M6V0"/>
<keyword evidence="5" id="KW-0539">Nucleus</keyword>
<dbReference type="PROSITE" id="PS50294">
    <property type="entry name" value="WD_REPEATS_REGION"/>
    <property type="match status" value="1"/>
</dbReference>